<keyword evidence="6" id="KW-1185">Reference proteome</keyword>
<dbReference type="FunCoup" id="A0A2P5E9V5">
    <property type="interactions" value="912"/>
</dbReference>
<dbReference type="EMBL" id="JXTC01000196">
    <property type="protein sequence ID" value="PON82347.1"/>
    <property type="molecule type" value="Genomic_DNA"/>
</dbReference>
<evidence type="ECO:0000313" key="6">
    <source>
        <dbReference type="Proteomes" id="UP000237000"/>
    </source>
</evidence>
<keyword evidence="2" id="KW-0804">Transcription</keyword>
<comment type="similarity">
    <text evidence="1">Belongs to the mTERF family.</text>
</comment>
<dbReference type="OrthoDB" id="637682at2759"/>
<keyword evidence="2" id="KW-0805">Transcription regulation</keyword>
<keyword evidence="2" id="KW-0806">Transcription termination</keyword>
<evidence type="ECO:0000313" key="5">
    <source>
        <dbReference type="EMBL" id="PON82347.1"/>
    </source>
</evidence>
<reference evidence="6" key="1">
    <citation type="submission" date="2016-06" db="EMBL/GenBank/DDBJ databases">
        <title>Parallel loss of symbiosis genes in relatives of nitrogen-fixing non-legume Parasponia.</title>
        <authorList>
            <person name="Van Velzen R."/>
            <person name="Holmer R."/>
            <person name="Bu F."/>
            <person name="Rutten L."/>
            <person name="Van Zeijl A."/>
            <person name="Liu W."/>
            <person name="Santuari L."/>
            <person name="Cao Q."/>
            <person name="Sharma T."/>
            <person name="Shen D."/>
            <person name="Roswanjaya Y."/>
            <person name="Wardhani T."/>
            <person name="Kalhor M.S."/>
            <person name="Jansen J."/>
            <person name="Van den Hoogen J."/>
            <person name="Gungor B."/>
            <person name="Hartog M."/>
            <person name="Hontelez J."/>
            <person name="Verver J."/>
            <person name="Yang W.-C."/>
            <person name="Schijlen E."/>
            <person name="Repin R."/>
            <person name="Schilthuizen M."/>
            <person name="Schranz E."/>
            <person name="Heidstra R."/>
            <person name="Miyata K."/>
            <person name="Fedorova E."/>
            <person name="Kohlen W."/>
            <person name="Bisseling T."/>
            <person name="Smit S."/>
            <person name="Geurts R."/>
        </authorList>
    </citation>
    <scope>NUCLEOTIDE SEQUENCE [LARGE SCALE GENOMIC DNA]</scope>
    <source>
        <strain evidence="6">cv. RG33-2</strain>
    </source>
</reference>
<dbReference type="Pfam" id="PF02536">
    <property type="entry name" value="mTERF"/>
    <property type="match status" value="2"/>
</dbReference>
<dbReference type="Proteomes" id="UP000237000">
    <property type="component" value="Unassembled WGS sequence"/>
</dbReference>
<dbReference type="AlphaFoldDB" id="A0A2P5E9V5"/>
<dbReference type="Gene3D" id="1.25.70.10">
    <property type="entry name" value="Transcription termination factor 3, mitochondrial"/>
    <property type="match status" value="1"/>
</dbReference>
<evidence type="ECO:0000256" key="3">
    <source>
        <dbReference type="ARBA" id="ARBA00022946"/>
    </source>
</evidence>
<proteinExistence type="inferred from homology"/>
<dbReference type="STRING" id="63057.A0A2P5E9V5"/>
<name>A0A2P5E9V5_TREOI</name>
<sequence>MRTSVATSLQSSSLYFSSSSSSSSSSSPKQPSSSSSFSLPNSQRPNTPLTPPPKQPKSVLHKHPLYPQTQSSNLSLQIKEKILCLEVMGVDSGRALSLNPDLHSATLASVHSVVSFLRSRGLRHRDLPKIFGMCPRVLTADVSADLAPVFDFLAADLRVPDRDLRRVINKCPRLLACSARDQLRPALLYLRRLGFRDPEALAYSDAVLLVSSVERTLIPKLRFIEGMGVSAEEAAAMVVRCPSLLTFSIENNFRPKWEYLAGEMGRRVEELKEFPQFFAFSLEKRIKPRHMELARRGLGVQMPLPSMLKTTDEEFRDLITQLAT</sequence>
<dbReference type="FunFam" id="1.25.70.10:FF:000010">
    <property type="entry name" value="Transcription termination factor MTEF1, chloroplastic"/>
    <property type="match status" value="1"/>
</dbReference>
<feature type="compositionally biased region" description="Low complexity" evidence="4">
    <location>
        <begin position="8"/>
        <end position="47"/>
    </location>
</feature>
<protein>
    <submittedName>
        <fullName evidence="5">Mitochodrial transcription termination factor</fullName>
    </submittedName>
</protein>
<dbReference type="GO" id="GO:0003676">
    <property type="term" value="F:nucleic acid binding"/>
    <property type="evidence" value="ECO:0007669"/>
    <property type="project" value="InterPro"/>
</dbReference>
<dbReference type="GO" id="GO:0006353">
    <property type="term" value="P:DNA-templated transcription termination"/>
    <property type="evidence" value="ECO:0007669"/>
    <property type="project" value="UniProtKB-KW"/>
</dbReference>
<evidence type="ECO:0000256" key="1">
    <source>
        <dbReference type="ARBA" id="ARBA00007692"/>
    </source>
</evidence>
<keyword evidence="3" id="KW-0809">Transit peptide</keyword>
<feature type="region of interest" description="Disordered" evidence="4">
    <location>
        <begin position="1"/>
        <end position="61"/>
    </location>
</feature>
<dbReference type="SMART" id="SM00733">
    <property type="entry name" value="Mterf"/>
    <property type="match status" value="6"/>
</dbReference>
<dbReference type="InterPro" id="IPR003690">
    <property type="entry name" value="MTERF"/>
</dbReference>
<dbReference type="PANTHER" id="PTHR13068">
    <property type="entry name" value="CGI-12 PROTEIN-RELATED"/>
    <property type="match status" value="1"/>
</dbReference>
<comment type="caution">
    <text evidence="5">The sequence shown here is derived from an EMBL/GenBank/DDBJ whole genome shotgun (WGS) entry which is preliminary data.</text>
</comment>
<evidence type="ECO:0000256" key="2">
    <source>
        <dbReference type="ARBA" id="ARBA00022472"/>
    </source>
</evidence>
<accession>A0A2P5E9V5</accession>
<dbReference type="InParanoid" id="A0A2P5E9V5"/>
<evidence type="ECO:0000256" key="4">
    <source>
        <dbReference type="SAM" id="MobiDB-lite"/>
    </source>
</evidence>
<organism evidence="5 6">
    <name type="scientific">Trema orientale</name>
    <name type="common">Charcoal tree</name>
    <name type="synonym">Celtis orientalis</name>
    <dbReference type="NCBI Taxonomy" id="63057"/>
    <lineage>
        <taxon>Eukaryota</taxon>
        <taxon>Viridiplantae</taxon>
        <taxon>Streptophyta</taxon>
        <taxon>Embryophyta</taxon>
        <taxon>Tracheophyta</taxon>
        <taxon>Spermatophyta</taxon>
        <taxon>Magnoliopsida</taxon>
        <taxon>eudicotyledons</taxon>
        <taxon>Gunneridae</taxon>
        <taxon>Pentapetalae</taxon>
        <taxon>rosids</taxon>
        <taxon>fabids</taxon>
        <taxon>Rosales</taxon>
        <taxon>Cannabaceae</taxon>
        <taxon>Trema</taxon>
    </lineage>
</organism>
<gene>
    <name evidence="5" type="ORF">TorRG33x02_218420</name>
</gene>
<dbReference type="PANTHER" id="PTHR13068:SF78">
    <property type="entry name" value="MITOCHONDRIAL TRANSCRIPTION TERMINATION FACTOR FAMILY PROTEIN"/>
    <property type="match status" value="1"/>
</dbReference>
<dbReference type="InterPro" id="IPR038538">
    <property type="entry name" value="MTERF_sf"/>
</dbReference>